<evidence type="ECO:0000313" key="3">
    <source>
        <dbReference type="Proteomes" id="UP000229972"/>
    </source>
</evidence>
<dbReference type="Pfam" id="PF14213">
    <property type="entry name" value="DUF4325"/>
    <property type="match status" value="1"/>
</dbReference>
<sequence>MVIDIKKFGAILTSRQLGKEALSAFLPNFNNISESEKIYVNFDDIDVFSPSWGDEFLTALYRKFGDRLILKKSSNASVNASVEMLEEANSIKFNIE</sequence>
<comment type="caution">
    <text evidence="2">The sequence shown here is derived from an EMBL/GenBank/DDBJ whole genome shotgun (WGS) entry which is preliminary data.</text>
</comment>
<evidence type="ECO:0000259" key="1">
    <source>
        <dbReference type="Pfam" id="PF14213"/>
    </source>
</evidence>
<proteinExistence type="predicted"/>
<accession>A0A2H0V8F2</accession>
<name>A0A2H0V8F2_9BACT</name>
<dbReference type="InterPro" id="IPR025474">
    <property type="entry name" value="DUF4325"/>
</dbReference>
<dbReference type="EMBL" id="PFAL01000027">
    <property type="protein sequence ID" value="PIR95352.1"/>
    <property type="molecule type" value="Genomic_DNA"/>
</dbReference>
<reference evidence="3" key="1">
    <citation type="submission" date="2017-09" db="EMBL/GenBank/DDBJ databases">
        <title>Depth-based differentiation of microbial function through sediment-hosted aquifers and enrichment of novel symbionts in the deep terrestrial subsurface.</title>
        <authorList>
            <person name="Probst A.J."/>
            <person name="Ladd B."/>
            <person name="Jarett J.K."/>
            <person name="Geller-Mcgrath D.E."/>
            <person name="Sieber C.M.K."/>
            <person name="Emerson J.B."/>
            <person name="Anantharaman K."/>
            <person name="Thomas B.C."/>
            <person name="Malmstrom R."/>
            <person name="Stieglmeier M."/>
            <person name="Klingl A."/>
            <person name="Woyke T."/>
            <person name="Ryan C.M."/>
            <person name="Banfield J.F."/>
        </authorList>
    </citation>
    <scope>NUCLEOTIDE SEQUENCE [LARGE SCALE GENOMIC DNA]</scope>
</reference>
<dbReference type="Proteomes" id="UP000229972">
    <property type="component" value="Unassembled WGS sequence"/>
</dbReference>
<evidence type="ECO:0000313" key="2">
    <source>
        <dbReference type="EMBL" id="PIR95352.1"/>
    </source>
</evidence>
<dbReference type="AlphaFoldDB" id="A0A2H0V8F2"/>
<gene>
    <name evidence="2" type="ORF">COT93_02795</name>
</gene>
<feature type="domain" description="DUF4325" evidence="1">
    <location>
        <begin position="31"/>
        <end position="72"/>
    </location>
</feature>
<organism evidence="2 3">
    <name type="scientific">Candidatus Falkowbacteria bacterium CG10_big_fil_rev_8_21_14_0_10_37_18</name>
    <dbReference type="NCBI Taxonomy" id="1974562"/>
    <lineage>
        <taxon>Bacteria</taxon>
        <taxon>Candidatus Falkowiibacteriota</taxon>
    </lineage>
</organism>
<protein>
    <recommendedName>
        <fullName evidence="1">DUF4325 domain-containing protein</fullName>
    </recommendedName>
</protein>